<protein>
    <submittedName>
        <fullName evidence="1">DUF177 domain-containing protein</fullName>
    </submittedName>
</protein>
<gene>
    <name evidence="1" type="ORF">IAB36_06760</name>
</gene>
<dbReference type="InterPro" id="IPR003772">
    <property type="entry name" value="YceD"/>
</dbReference>
<dbReference type="Proteomes" id="UP000886749">
    <property type="component" value="Unassembled WGS sequence"/>
</dbReference>
<reference evidence="1" key="2">
    <citation type="journal article" date="2021" name="PeerJ">
        <title>Extensive microbial diversity within the chicken gut microbiome revealed by metagenomics and culture.</title>
        <authorList>
            <person name="Gilroy R."/>
            <person name="Ravi A."/>
            <person name="Getino M."/>
            <person name="Pursley I."/>
            <person name="Horton D.L."/>
            <person name="Alikhan N.F."/>
            <person name="Baker D."/>
            <person name="Gharbi K."/>
            <person name="Hall N."/>
            <person name="Watson M."/>
            <person name="Adriaenssens E.M."/>
            <person name="Foster-Nyarko E."/>
            <person name="Jarju S."/>
            <person name="Secka A."/>
            <person name="Antonio M."/>
            <person name="Oren A."/>
            <person name="Chaudhuri R.R."/>
            <person name="La Ragione R."/>
            <person name="Hildebrand F."/>
            <person name="Pallen M.J."/>
        </authorList>
    </citation>
    <scope>NUCLEOTIDE SEQUENCE</scope>
    <source>
        <strain evidence="1">CHK184-25365</strain>
    </source>
</reference>
<proteinExistence type="predicted"/>
<evidence type="ECO:0000313" key="1">
    <source>
        <dbReference type="EMBL" id="HIR41508.1"/>
    </source>
</evidence>
<organism evidence="1 2">
    <name type="scientific">Candidatus Egerieicola pullicola</name>
    <dbReference type="NCBI Taxonomy" id="2840775"/>
    <lineage>
        <taxon>Bacteria</taxon>
        <taxon>Bacillati</taxon>
        <taxon>Bacillota</taxon>
        <taxon>Clostridia</taxon>
        <taxon>Eubacteriales</taxon>
        <taxon>Oscillospiraceae</taxon>
        <taxon>Oscillospiraceae incertae sedis</taxon>
        <taxon>Candidatus Egerieicola</taxon>
    </lineage>
</organism>
<dbReference type="Pfam" id="PF02620">
    <property type="entry name" value="YceD"/>
    <property type="match status" value="1"/>
</dbReference>
<sequence length="162" mass="18827">MLLDLRSVFETEGSKKEFSEELDEREYELFGTKPFVERISVRGEVTNRAGVVTLSVQVSFPLRVACDRCLEEFTRQYDYTFTHTLVRQLQDPWQDYIQVEDGVLNLEELILSDILLELPTKLLCKEDCKGLCPQCGCNLNHQSCDCNKAYHDPRWDVLNTLQ</sequence>
<reference evidence="1" key="1">
    <citation type="submission" date="2020-10" db="EMBL/GenBank/DDBJ databases">
        <authorList>
            <person name="Gilroy R."/>
        </authorList>
    </citation>
    <scope>NUCLEOTIDE SEQUENCE</scope>
    <source>
        <strain evidence="1">CHK184-25365</strain>
    </source>
</reference>
<evidence type="ECO:0000313" key="2">
    <source>
        <dbReference type="Proteomes" id="UP000886749"/>
    </source>
</evidence>
<name>A0A9D1DD47_9FIRM</name>
<dbReference type="EMBL" id="DVGY01000152">
    <property type="protein sequence ID" value="HIR41508.1"/>
    <property type="molecule type" value="Genomic_DNA"/>
</dbReference>
<accession>A0A9D1DD47</accession>
<comment type="caution">
    <text evidence="1">The sequence shown here is derived from an EMBL/GenBank/DDBJ whole genome shotgun (WGS) entry which is preliminary data.</text>
</comment>
<dbReference type="AlphaFoldDB" id="A0A9D1DD47"/>